<dbReference type="GeneID" id="116566603"/>
<dbReference type="RefSeq" id="XP_032157092.1">
    <property type="nucleotide sequence ID" value="XM_032301201.1"/>
</dbReference>
<dbReference type="FunFam" id="3.30.1360.10:FF:000006">
    <property type="entry name" value="DNA-directed RNA polymerases I and III subunit RPAC2"/>
    <property type="match status" value="1"/>
</dbReference>
<dbReference type="GO" id="GO:0006362">
    <property type="term" value="P:transcription elongation by RNA polymerase I"/>
    <property type="evidence" value="ECO:0007669"/>
    <property type="project" value="TreeGrafter"/>
</dbReference>
<dbReference type="Gene3D" id="3.30.1360.10">
    <property type="entry name" value="RNA polymerase, RBP11-like subunit"/>
    <property type="match status" value="1"/>
</dbReference>
<keyword evidence="3" id="KW-0240">DNA-directed RNA polymerase</keyword>
<dbReference type="CDD" id="cd07029">
    <property type="entry name" value="RNAP_I_III_AC19"/>
    <property type="match status" value="1"/>
</dbReference>
<dbReference type="AlphaFoldDB" id="A0A6J3JQ95"/>
<evidence type="ECO:0000256" key="2">
    <source>
        <dbReference type="ARBA" id="ARBA00022079"/>
    </source>
</evidence>
<proteinExistence type="inferred from homology"/>
<comment type="subcellular location">
    <subcellularLocation>
        <location evidence="1">Nucleus</location>
    </subcellularLocation>
</comment>
<evidence type="ECO:0000313" key="11">
    <source>
        <dbReference type="Proteomes" id="UP000504640"/>
    </source>
</evidence>
<evidence type="ECO:0000256" key="6">
    <source>
        <dbReference type="ARBA" id="ARBA00025751"/>
    </source>
</evidence>
<evidence type="ECO:0000256" key="7">
    <source>
        <dbReference type="ARBA" id="ARBA00031757"/>
    </source>
</evidence>
<protein>
    <recommendedName>
        <fullName evidence="2">DNA-directed RNA polymerases I and III subunit RPAC2</fullName>
    </recommendedName>
    <alternativeName>
        <fullName evidence="9">AC19</fullName>
    </alternativeName>
    <alternativeName>
        <fullName evidence="7">DNA-directed RNA polymerase I subunit D</fullName>
    </alternativeName>
    <alternativeName>
        <fullName evidence="8">RNA polymerase I 16 kDa subunit</fullName>
    </alternativeName>
</protein>
<organism evidence="11 12">
    <name type="scientific">Sapajus apella</name>
    <name type="common">Brown-capped capuchin</name>
    <name type="synonym">Cebus apella</name>
    <dbReference type="NCBI Taxonomy" id="9515"/>
    <lineage>
        <taxon>Eukaryota</taxon>
        <taxon>Metazoa</taxon>
        <taxon>Chordata</taxon>
        <taxon>Craniata</taxon>
        <taxon>Vertebrata</taxon>
        <taxon>Euteleostomi</taxon>
        <taxon>Mammalia</taxon>
        <taxon>Eutheria</taxon>
        <taxon>Euarchontoglires</taxon>
        <taxon>Primates</taxon>
        <taxon>Haplorrhini</taxon>
        <taxon>Platyrrhini</taxon>
        <taxon>Cebidae</taxon>
        <taxon>Cebinae</taxon>
        <taxon>Sapajus</taxon>
    </lineage>
</organism>
<sequence>MMEEDQELERKISGLKTSMAEGERKTALEMVQPAGTDRYCVKFVLHKEDHILGNSLRYMIKKNPEVEFCGYTTTHPSGNKINLRIQTRGALPAVKPFQRVLNELMNVCQHVLDKFEASIKNYKNQKASRNEPTF</sequence>
<evidence type="ECO:0000256" key="4">
    <source>
        <dbReference type="ARBA" id="ARBA00023163"/>
    </source>
</evidence>
<dbReference type="InterPro" id="IPR009025">
    <property type="entry name" value="RBP11-like_dimer"/>
</dbReference>
<dbReference type="PANTHER" id="PTHR13946">
    <property type="entry name" value="DNA-DIRECTED RNA POLYMERASE I,II,III"/>
    <property type="match status" value="1"/>
</dbReference>
<dbReference type="InterPro" id="IPR022905">
    <property type="entry name" value="Rpo11-like"/>
</dbReference>
<dbReference type="GO" id="GO:0046983">
    <property type="term" value="F:protein dimerization activity"/>
    <property type="evidence" value="ECO:0007669"/>
    <property type="project" value="InterPro"/>
</dbReference>
<dbReference type="GO" id="GO:0003899">
    <property type="term" value="F:DNA-directed RNA polymerase activity"/>
    <property type="evidence" value="ECO:0007669"/>
    <property type="project" value="InterPro"/>
</dbReference>
<evidence type="ECO:0000256" key="9">
    <source>
        <dbReference type="ARBA" id="ARBA00083419"/>
    </source>
</evidence>
<evidence type="ECO:0000256" key="5">
    <source>
        <dbReference type="ARBA" id="ARBA00023242"/>
    </source>
</evidence>
<dbReference type="Pfam" id="PF13656">
    <property type="entry name" value="RNA_pol_L_2"/>
    <property type="match status" value="1"/>
</dbReference>
<evidence type="ECO:0000313" key="12">
    <source>
        <dbReference type="RefSeq" id="XP_032157092.1"/>
    </source>
</evidence>
<dbReference type="Proteomes" id="UP000504640">
    <property type="component" value="Unplaced"/>
</dbReference>
<evidence type="ECO:0000256" key="3">
    <source>
        <dbReference type="ARBA" id="ARBA00022478"/>
    </source>
</evidence>
<evidence type="ECO:0000259" key="10">
    <source>
        <dbReference type="Pfam" id="PF13656"/>
    </source>
</evidence>
<keyword evidence="4" id="KW-0804">Transcription</keyword>
<reference evidence="12" key="1">
    <citation type="submission" date="2025-08" db="UniProtKB">
        <authorList>
            <consortium name="RefSeq"/>
        </authorList>
    </citation>
    <scope>IDENTIFICATION</scope>
    <source>
        <tissue evidence="12">Blood</tissue>
    </source>
</reference>
<dbReference type="GO" id="GO:0055029">
    <property type="term" value="C:nuclear DNA-directed RNA polymerase complex"/>
    <property type="evidence" value="ECO:0007669"/>
    <property type="project" value="UniProtKB-ARBA"/>
</dbReference>
<evidence type="ECO:0000256" key="1">
    <source>
        <dbReference type="ARBA" id="ARBA00004123"/>
    </source>
</evidence>
<name>A0A6J3JQ95_SAPAP</name>
<dbReference type="GO" id="GO:0005666">
    <property type="term" value="C:RNA polymerase III complex"/>
    <property type="evidence" value="ECO:0007669"/>
    <property type="project" value="TreeGrafter"/>
</dbReference>
<dbReference type="PANTHER" id="PTHR13946:SF28">
    <property type="entry name" value="DNA-DIRECTED RNA POLYMERASES I AND III SUBUNIT RPAC2"/>
    <property type="match status" value="1"/>
</dbReference>
<evidence type="ECO:0000256" key="8">
    <source>
        <dbReference type="ARBA" id="ARBA00079494"/>
    </source>
</evidence>
<feature type="domain" description="DNA-directed RNA polymerase RBP11-like dimerisation" evidence="10">
    <location>
        <begin position="40"/>
        <end position="113"/>
    </location>
</feature>
<keyword evidence="11" id="KW-1185">Reference proteome</keyword>
<accession>A0A6J3JQ95</accession>
<keyword evidence="5" id="KW-0539">Nucleus</keyword>
<comment type="similarity">
    <text evidence="6">Belongs to the archaeal Rpo11/eukaryotic RPB11/RPC19 RNA polymerase subunit family.</text>
</comment>
<dbReference type="InterPro" id="IPR033898">
    <property type="entry name" value="RNAP_AC19"/>
</dbReference>
<dbReference type="GO" id="GO:0006383">
    <property type="term" value="P:transcription by RNA polymerase III"/>
    <property type="evidence" value="ECO:0007669"/>
    <property type="project" value="TreeGrafter"/>
</dbReference>
<gene>
    <name evidence="12" type="primary">LOC116566603</name>
</gene>
<dbReference type="InterPro" id="IPR036603">
    <property type="entry name" value="RBP11-like"/>
</dbReference>
<dbReference type="GO" id="GO:0005736">
    <property type="term" value="C:RNA polymerase I complex"/>
    <property type="evidence" value="ECO:0007669"/>
    <property type="project" value="TreeGrafter"/>
</dbReference>
<dbReference type="HAMAP" id="MF_00261">
    <property type="entry name" value="RNApol_arch_Rpo11"/>
    <property type="match status" value="1"/>
</dbReference>
<dbReference type="SUPFAM" id="SSF55257">
    <property type="entry name" value="RBP11-like subunits of RNA polymerase"/>
    <property type="match status" value="1"/>
</dbReference>